<proteinExistence type="predicted"/>
<gene>
    <name evidence="1" type="ORF">NIIDMKKI_53480</name>
</gene>
<keyword evidence="2" id="KW-1185">Reference proteome</keyword>
<dbReference type="Proteomes" id="UP000516380">
    <property type="component" value="Chromosome"/>
</dbReference>
<dbReference type="AlphaFoldDB" id="A0A7G1IJM9"/>
<name>A0A7G1IJM9_MYCKA</name>
<sequence length="112" mass="12163">MCENSRCSILFQFEAPGGRWQVISWGLGDSRAPMCPRGTAMPTVMHHDAIAAIIGFVRTTVVIDSDVAGEIERLRREGMGLSEALNLLARRGMTRGPHPSRLCTSIGPRVSA</sequence>
<organism evidence="1 2">
    <name type="scientific">Mycobacterium kansasii</name>
    <dbReference type="NCBI Taxonomy" id="1768"/>
    <lineage>
        <taxon>Bacteria</taxon>
        <taxon>Bacillati</taxon>
        <taxon>Actinomycetota</taxon>
        <taxon>Actinomycetes</taxon>
        <taxon>Mycobacteriales</taxon>
        <taxon>Mycobacteriaceae</taxon>
        <taxon>Mycobacterium</taxon>
    </lineage>
</organism>
<evidence type="ECO:0008006" key="3">
    <source>
        <dbReference type="Google" id="ProtNLM"/>
    </source>
</evidence>
<accession>A0A7G1IJM9</accession>
<evidence type="ECO:0000313" key="2">
    <source>
        <dbReference type="Proteomes" id="UP000516380"/>
    </source>
</evidence>
<reference evidence="1 2" key="1">
    <citation type="submission" date="2020-07" db="EMBL/GenBank/DDBJ databases">
        <title>Mycobacterium kansasii (former subtype) with zoonotic potential isolated from diseased indoor pet cat, Japan.</title>
        <authorList>
            <person name="Fukano H."/>
            <person name="Terazono T."/>
            <person name="Hoshino Y."/>
        </authorList>
    </citation>
    <scope>NUCLEOTIDE SEQUENCE [LARGE SCALE GENOMIC DNA]</scope>
    <source>
        <strain evidence="1 2">Kuro-I</strain>
    </source>
</reference>
<dbReference type="EMBL" id="AP023343">
    <property type="protein sequence ID" value="BCI90142.1"/>
    <property type="molecule type" value="Genomic_DNA"/>
</dbReference>
<evidence type="ECO:0000313" key="1">
    <source>
        <dbReference type="EMBL" id="BCI90142.1"/>
    </source>
</evidence>
<protein>
    <recommendedName>
        <fullName evidence="3">CopG family transcriptional regulator</fullName>
    </recommendedName>
</protein>